<sequence length="560" mass="57480">MSGAGDPAPDVLGDALLAMALLRIDPLLGGVVLRGDGPARDRVVETIGAARTLPRNVDVDRLVGGLDLGATLALGRPVAQSGLLAQADGGAVLLPGAERTDDVVVSALCAALDSGMVVAERDGLSRRDAARFVVVALDDGIEDEAVAAPLAERLAFRFDLEGAGDGLPPACDMSAAATQAIIDEVQIEAIASVASALGIDSMRAQLFAVRAALALARLEGRDAVSDGDVTVAARLVLAPRATRLPQPDAAEEDEAPEPSPPSDAPGDEPQGEPRQLDDVVLEAVLAALPPDMLAAIAQGSARAAATRARGKGEKRRSPTRGRPVGTRSGVPRGGLRLSLIDTLRAAAPWQRLRGREDARIRIRKDDLRIRRFESRAEATTIFAVDASGSSALARLAEAKGAVELMLAEAYVKRAQVALVAFRGEGAELLLPPTRSLARARRALAELPGGGGTPIAAGLTLARELAEAAVARGRTAFVVVLSDGRANVALAGGPRGAAQGDAQAAAQAIGAAGIDGAFVDISARPRAEGAALAGAMRARYLPLPRADARAMHAAVREAMPK</sequence>
<gene>
    <name evidence="3" type="ORF">FHT01_001983</name>
</gene>
<dbReference type="EMBL" id="JAASQP010000001">
    <property type="protein sequence ID" value="NIJ24441.1"/>
    <property type="molecule type" value="Genomic_DNA"/>
</dbReference>
<keyword evidence="3" id="KW-0436">Ligase</keyword>
<dbReference type="NCBIfam" id="NF009943">
    <property type="entry name" value="PRK13406.1"/>
    <property type="match status" value="1"/>
</dbReference>
<dbReference type="SUPFAM" id="SSF52540">
    <property type="entry name" value="P-loop containing nucleoside triphosphate hydrolases"/>
    <property type="match status" value="1"/>
</dbReference>
<dbReference type="InterPro" id="IPR041628">
    <property type="entry name" value="ChlI/MoxR_AAA_lid"/>
</dbReference>
<dbReference type="Gene3D" id="3.40.50.300">
    <property type="entry name" value="P-loop containing nucleotide triphosphate hydrolases"/>
    <property type="match status" value="1"/>
</dbReference>
<organism evidence="3 4">
    <name type="scientific">Sphingomonas japonica</name>
    <dbReference type="NCBI Taxonomy" id="511662"/>
    <lineage>
        <taxon>Bacteria</taxon>
        <taxon>Pseudomonadati</taxon>
        <taxon>Pseudomonadota</taxon>
        <taxon>Alphaproteobacteria</taxon>
        <taxon>Sphingomonadales</taxon>
        <taxon>Sphingomonadaceae</taxon>
        <taxon>Sphingomonas</taxon>
    </lineage>
</organism>
<dbReference type="PANTHER" id="PTHR43473">
    <property type="entry name" value="MAGNESIUM-CHELATASE SUBUNIT CHLD, CHLOROPLASTIC"/>
    <property type="match status" value="1"/>
</dbReference>
<name>A0ABX0U455_9SPHN</name>
<dbReference type="GO" id="GO:0016851">
    <property type="term" value="F:magnesium chelatase activity"/>
    <property type="evidence" value="ECO:0007669"/>
    <property type="project" value="UniProtKB-EC"/>
</dbReference>
<dbReference type="PANTHER" id="PTHR43473:SF2">
    <property type="entry name" value="MAGNESIUM-CHELATASE SUBUNIT CHLD, CHLOROPLASTIC"/>
    <property type="match status" value="1"/>
</dbReference>
<dbReference type="InterPro" id="IPR027417">
    <property type="entry name" value="P-loop_NTPase"/>
</dbReference>
<dbReference type="Pfam" id="PF13519">
    <property type="entry name" value="VWA_2"/>
    <property type="match status" value="1"/>
</dbReference>
<evidence type="ECO:0000313" key="3">
    <source>
        <dbReference type="EMBL" id="NIJ24441.1"/>
    </source>
</evidence>
<evidence type="ECO:0000259" key="2">
    <source>
        <dbReference type="PROSITE" id="PS50234"/>
    </source>
</evidence>
<protein>
    <submittedName>
        <fullName evidence="3">Magnesium chelatase subunit D</fullName>
        <ecNumber evidence="3">6.6.1.1</ecNumber>
    </submittedName>
</protein>
<dbReference type="PROSITE" id="PS50234">
    <property type="entry name" value="VWFA"/>
    <property type="match status" value="1"/>
</dbReference>
<feature type="region of interest" description="Disordered" evidence="1">
    <location>
        <begin position="304"/>
        <end position="333"/>
    </location>
</feature>
<dbReference type="SUPFAM" id="SSF53300">
    <property type="entry name" value="vWA-like"/>
    <property type="match status" value="1"/>
</dbReference>
<dbReference type="InterPro" id="IPR036465">
    <property type="entry name" value="vWFA_dom_sf"/>
</dbReference>
<comment type="caution">
    <text evidence="3">The sequence shown here is derived from an EMBL/GenBank/DDBJ whole genome shotgun (WGS) entry which is preliminary data.</text>
</comment>
<dbReference type="InterPro" id="IPR002035">
    <property type="entry name" value="VWF_A"/>
</dbReference>
<dbReference type="EC" id="6.6.1.1" evidence="3"/>
<dbReference type="Gene3D" id="3.40.50.410">
    <property type="entry name" value="von Willebrand factor, type A domain"/>
    <property type="match status" value="1"/>
</dbReference>
<dbReference type="Pfam" id="PF17863">
    <property type="entry name" value="AAA_lid_2"/>
    <property type="match status" value="1"/>
</dbReference>
<reference evidence="3 4" key="1">
    <citation type="submission" date="2020-03" db="EMBL/GenBank/DDBJ databases">
        <title>Genomic Encyclopedia of Type Strains, Phase IV (KMG-IV): sequencing the most valuable type-strain genomes for metagenomic binning, comparative biology and taxonomic classification.</title>
        <authorList>
            <person name="Goeker M."/>
        </authorList>
    </citation>
    <scope>NUCLEOTIDE SEQUENCE [LARGE SCALE GENOMIC DNA]</scope>
    <source>
        <strain evidence="3 4">DSM 22753</strain>
    </source>
</reference>
<accession>A0ABX0U455</accession>
<dbReference type="SMART" id="SM00327">
    <property type="entry name" value="VWA"/>
    <property type="match status" value="1"/>
</dbReference>
<dbReference type="RefSeq" id="WP_140046802.1">
    <property type="nucleotide sequence ID" value="NZ_BAAAEV010000001.1"/>
</dbReference>
<proteinExistence type="predicted"/>
<dbReference type="Proteomes" id="UP000788153">
    <property type="component" value="Unassembled WGS sequence"/>
</dbReference>
<evidence type="ECO:0000313" key="4">
    <source>
        <dbReference type="Proteomes" id="UP000788153"/>
    </source>
</evidence>
<keyword evidence="4" id="KW-1185">Reference proteome</keyword>
<dbReference type="Gene3D" id="1.10.8.80">
    <property type="entry name" value="Magnesium chelatase subunit I, C-Terminal domain"/>
    <property type="match status" value="1"/>
</dbReference>
<feature type="compositionally biased region" description="Basic residues" evidence="1">
    <location>
        <begin position="308"/>
        <end position="319"/>
    </location>
</feature>
<feature type="domain" description="VWFA" evidence="2">
    <location>
        <begin position="379"/>
        <end position="521"/>
    </location>
</feature>
<evidence type="ECO:0000256" key="1">
    <source>
        <dbReference type="SAM" id="MobiDB-lite"/>
    </source>
</evidence>
<feature type="region of interest" description="Disordered" evidence="1">
    <location>
        <begin position="242"/>
        <end position="273"/>
    </location>
</feature>